<evidence type="ECO:0000259" key="8">
    <source>
        <dbReference type="PROSITE" id="PS50928"/>
    </source>
</evidence>
<proteinExistence type="inferred from homology"/>
<comment type="caution">
    <text evidence="9">The sequence shown here is derived from an EMBL/GenBank/DDBJ whole genome shotgun (WGS) entry which is preliminary data.</text>
</comment>
<evidence type="ECO:0000256" key="6">
    <source>
        <dbReference type="ARBA" id="ARBA00023136"/>
    </source>
</evidence>
<dbReference type="SUPFAM" id="SSF161098">
    <property type="entry name" value="MetI-like"/>
    <property type="match status" value="1"/>
</dbReference>
<feature type="transmembrane region" description="Helical" evidence="7">
    <location>
        <begin position="228"/>
        <end position="252"/>
    </location>
</feature>
<evidence type="ECO:0000256" key="4">
    <source>
        <dbReference type="ARBA" id="ARBA00022989"/>
    </source>
</evidence>
<sequence length="266" mass="29387">MQVISFRKFCIFIALLLTSLLFIAIISLFLVPNPKDVLSSIRTKEMIYSLKLSIITSLISTFTVMLLSIPAGYALSRYSFKGKNMVKSILDLPIAFPELVLGLALLLLFGQTYIGKFLESIGIHVVFTKLGIIVAQVFTALPYGIRIIYSTFEEISPRYEFVSRALGYNELETFINVTLPLAKNGLFASTIITFARCMGAFGAVLILAGGSYCYTETLPITLYLNISYGNIGMAITSGIVLVIISFIAIFAFEKLESSMRKGENKI</sequence>
<dbReference type="PROSITE" id="PS50928">
    <property type="entry name" value="ABC_TM1"/>
    <property type="match status" value="1"/>
</dbReference>
<protein>
    <submittedName>
        <fullName evidence="9">NifC-like ABC-type porter</fullName>
    </submittedName>
</protein>
<dbReference type="Pfam" id="PF00528">
    <property type="entry name" value="BPD_transp_1"/>
    <property type="match status" value="1"/>
</dbReference>
<dbReference type="Gene3D" id="1.10.3720.10">
    <property type="entry name" value="MetI-like"/>
    <property type="match status" value="1"/>
</dbReference>
<dbReference type="CDD" id="cd06261">
    <property type="entry name" value="TM_PBP2"/>
    <property type="match status" value="1"/>
</dbReference>
<dbReference type="RefSeq" id="WP_004589818.1">
    <property type="nucleotide sequence ID" value="NZ_APMM01000004.1"/>
</dbReference>
<dbReference type="PANTHER" id="PTHR30406:SF8">
    <property type="entry name" value="SULFATE TRANSPORT SYSTEM PERMEASE PROTEIN CYST"/>
    <property type="match status" value="1"/>
</dbReference>
<keyword evidence="6 7" id="KW-0472">Membrane</keyword>
<dbReference type="PATRIC" id="fig|1069083.5.peg.139"/>
<feature type="transmembrane region" description="Helical" evidence="7">
    <location>
        <begin position="52"/>
        <end position="76"/>
    </location>
</feature>
<feature type="transmembrane region" description="Helical" evidence="7">
    <location>
        <begin position="121"/>
        <end position="141"/>
    </location>
</feature>
<feature type="transmembrane region" description="Helical" evidence="7">
    <location>
        <begin position="9"/>
        <end position="32"/>
    </location>
</feature>
<feature type="domain" description="ABC transmembrane type-1" evidence="8">
    <location>
        <begin position="50"/>
        <end position="252"/>
    </location>
</feature>
<dbReference type="GO" id="GO:0015419">
    <property type="term" value="F:ABC-type sulfate transporter activity"/>
    <property type="evidence" value="ECO:0007669"/>
    <property type="project" value="InterPro"/>
</dbReference>
<dbReference type="EMBL" id="APMM01000004">
    <property type="protein sequence ID" value="ENN96718.1"/>
    <property type="molecule type" value="Genomic_DNA"/>
</dbReference>
<gene>
    <name evidence="9" type="ORF">J422_00721</name>
</gene>
<keyword evidence="2 7" id="KW-0813">Transport</keyword>
<keyword evidence="3 7" id="KW-0812">Transmembrane</keyword>
<dbReference type="InterPro" id="IPR006469">
    <property type="entry name" value="NifC_ABC_porter"/>
</dbReference>
<dbReference type="PANTHER" id="PTHR30406">
    <property type="entry name" value="SULFATE TRANSPORT SYSTEM PERMEASE PROTEIN"/>
    <property type="match status" value="1"/>
</dbReference>
<name>N6V384_9EURY</name>
<keyword evidence="5" id="KW-0764">Sulfate transport</keyword>
<dbReference type="InterPro" id="IPR000515">
    <property type="entry name" value="MetI-like"/>
</dbReference>
<accession>N6V384</accession>
<evidence type="ECO:0000256" key="2">
    <source>
        <dbReference type="ARBA" id="ARBA00022448"/>
    </source>
</evidence>
<comment type="subcellular location">
    <subcellularLocation>
        <location evidence="7">Cell membrane</location>
        <topology evidence="7">Multi-pass membrane protein</topology>
    </subcellularLocation>
    <subcellularLocation>
        <location evidence="1">Membrane</location>
        <topology evidence="1">Multi-pass membrane protein</topology>
    </subcellularLocation>
</comment>
<dbReference type="GO" id="GO:0005886">
    <property type="term" value="C:plasma membrane"/>
    <property type="evidence" value="ECO:0007669"/>
    <property type="project" value="UniProtKB-SubCell"/>
</dbReference>
<evidence type="ECO:0000256" key="5">
    <source>
        <dbReference type="ARBA" id="ARBA00023032"/>
    </source>
</evidence>
<keyword evidence="4 7" id="KW-1133">Transmembrane helix</keyword>
<keyword evidence="10" id="KW-1185">Reference proteome</keyword>
<evidence type="ECO:0000256" key="3">
    <source>
        <dbReference type="ARBA" id="ARBA00022692"/>
    </source>
</evidence>
<dbReference type="NCBIfam" id="TIGR01581">
    <property type="entry name" value="Mo_ABC_porter"/>
    <property type="match status" value="1"/>
</dbReference>
<feature type="transmembrane region" description="Helical" evidence="7">
    <location>
        <begin position="186"/>
        <end position="208"/>
    </location>
</feature>
<evidence type="ECO:0000256" key="1">
    <source>
        <dbReference type="ARBA" id="ARBA00004141"/>
    </source>
</evidence>
<reference evidence="9 10" key="1">
    <citation type="journal article" date="2013" name="Genome Announc.">
        <title>Draft Genome Sequence of a Highly Flagellated, Fast-Swimming Archaeon, Methanocaldococcus villosus Strain KIN24-T80 (DSM 22612).</title>
        <authorList>
            <person name="Thennarasu S."/>
            <person name="Polireddy D."/>
            <person name="Antony A."/>
            <person name="Yada M.R."/>
            <person name="Algarawi S."/>
            <person name="Sivakumar N."/>
        </authorList>
    </citation>
    <scope>NUCLEOTIDE SEQUENCE [LARGE SCALE GENOMIC DNA]</scope>
    <source>
        <strain evidence="9 10">KIN24-T80</strain>
    </source>
</reference>
<evidence type="ECO:0000256" key="7">
    <source>
        <dbReference type="RuleBase" id="RU363032"/>
    </source>
</evidence>
<dbReference type="InterPro" id="IPR005667">
    <property type="entry name" value="Sulph_transpt2"/>
</dbReference>
<dbReference type="OrthoDB" id="11163at2157"/>
<dbReference type="STRING" id="1069083.GCA_000371805_00892"/>
<dbReference type="AlphaFoldDB" id="N6V384"/>
<dbReference type="InterPro" id="IPR035906">
    <property type="entry name" value="MetI-like_sf"/>
</dbReference>
<evidence type="ECO:0000313" key="10">
    <source>
        <dbReference type="Proteomes" id="UP000053695"/>
    </source>
</evidence>
<dbReference type="Proteomes" id="UP000053695">
    <property type="component" value="Unassembled WGS sequence"/>
</dbReference>
<evidence type="ECO:0000313" key="9">
    <source>
        <dbReference type="EMBL" id="ENN96718.1"/>
    </source>
</evidence>
<feature type="transmembrane region" description="Helical" evidence="7">
    <location>
        <begin position="88"/>
        <end position="109"/>
    </location>
</feature>
<comment type="similarity">
    <text evidence="7">Belongs to the binding-protein-dependent transport system permease family.</text>
</comment>
<organism evidence="9 10">
    <name type="scientific">Methanocaldococcus villosus KIN24-T80</name>
    <dbReference type="NCBI Taxonomy" id="1069083"/>
    <lineage>
        <taxon>Archaea</taxon>
        <taxon>Methanobacteriati</taxon>
        <taxon>Methanobacteriota</taxon>
        <taxon>Methanomada group</taxon>
        <taxon>Methanococci</taxon>
        <taxon>Methanococcales</taxon>
        <taxon>Methanocaldococcaceae</taxon>
        <taxon>Methanocaldococcus</taxon>
    </lineage>
</organism>